<dbReference type="AlphaFoldDB" id="A0A0F8XUE6"/>
<name>A0A0F8XUE6_9ZZZZ</name>
<feature type="non-terminal residue" evidence="1">
    <location>
        <position position="1"/>
    </location>
</feature>
<organism evidence="1">
    <name type="scientific">marine sediment metagenome</name>
    <dbReference type="NCBI Taxonomy" id="412755"/>
    <lineage>
        <taxon>unclassified sequences</taxon>
        <taxon>metagenomes</taxon>
        <taxon>ecological metagenomes</taxon>
    </lineage>
</organism>
<accession>A0A0F8XUE6</accession>
<comment type="caution">
    <text evidence="1">The sequence shown here is derived from an EMBL/GenBank/DDBJ whole genome shotgun (WGS) entry which is preliminary data.</text>
</comment>
<proteinExistence type="predicted"/>
<sequence length="385" mass="43793">LALRDLSKKLNTVKGRPLHKALKKEVQELSFKQIRTLVEEVWKDEIEPLLADPNAKILTQKKAPMSPVWLDYEQEIPPGAVGATSELKGHLIIMDKGTVEFGAQKTAFHEYFLKGDKIGKRRLVVRRVPTRKEWNVRESFAWLTFFTKEDDLPYAISRRAITQGWTPPKGVSALPQNVKSQIPTNSQYWRAKNTKSVQSRLVDEIKAKRVVIKLEAGLQFSVKRVSHRGPEVRRGVPVTRYWLIIHDGSKVHDAFDFGRDTNPLEGTATARRRGDDDLKELIPTTGNLDPQHSASRVKKIETRFDTSDSGKVRVLEDSNNRLMLRFAGQKLKGTYALIRSGEAWVFQKAELPPEKKAMLLAMSTTRRPSVIHCGTDDLNFRRRGA</sequence>
<feature type="non-terminal residue" evidence="1">
    <location>
        <position position="385"/>
    </location>
</feature>
<gene>
    <name evidence="1" type="ORF">LCGC14_2902620</name>
</gene>
<evidence type="ECO:0000313" key="1">
    <source>
        <dbReference type="EMBL" id="KKK72563.1"/>
    </source>
</evidence>
<dbReference type="EMBL" id="LAZR01057198">
    <property type="protein sequence ID" value="KKK72563.1"/>
    <property type="molecule type" value="Genomic_DNA"/>
</dbReference>
<protein>
    <submittedName>
        <fullName evidence="1">Uncharacterized protein</fullName>
    </submittedName>
</protein>
<reference evidence="1" key="1">
    <citation type="journal article" date="2015" name="Nature">
        <title>Complex archaea that bridge the gap between prokaryotes and eukaryotes.</title>
        <authorList>
            <person name="Spang A."/>
            <person name="Saw J.H."/>
            <person name="Jorgensen S.L."/>
            <person name="Zaremba-Niedzwiedzka K."/>
            <person name="Martijn J."/>
            <person name="Lind A.E."/>
            <person name="van Eijk R."/>
            <person name="Schleper C."/>
            <person name="Guy L."/>
            <person name="Ettema T.J."/>
        </authorList>
    </citation>
    <scope>NUCLEOTIDE SEQUENCE</scope>
</reference>